<keyword evidence="2" id="KW-0812">Transmembrane</keyword>
<evidence type="ECO:0008006" key="8">
    <source>
        <dbReference type="Google" id="ProtNLM"/>
    </source>
</evidence>
<sequence length="468" mass="50962">MAAKGTHSDRISNRRLVARRRPFPSTTIRFCSIYQIISPTPSPSTPEASAPDRPSLFSSLTATWDFSTTRPTTPLLITMFSSNYERVQTHDDDDHVAGQHSQPIPNSPPPSFRSRNSSRRNSAQHDHHRDEDADRDIDDAFAAPSDDESEHDGPDADRRRLVQSSDRDSSPEDPAPEVQPPRLGRRVTEINMFLPGGSRSTNNRVIGGGSSANDGVFANISAKPTRGEELEEKPPTYEQAAADSAPPYWETSILAPGAFNSDDIFVDGLVVGSLFSFVWNALISMSFQLIGFLLTYLLHTTHAAKHGSRAGLGITLIQYGFTFRSVPADPVSGVPANDPSGTIPSDPNAHEFNPSKVAGDVTGVEAADGLRAQDWISYTLMIVGWFILIRSVSQFIRARRQEMIIRGTNDRGTDMDVESSVLGDPLFSVRSSCFSILPVLLDPVGPCNADLMIVCLMSSSLTINVGHG</sequence>
<keyword evidence="4" id="KW-0472">Membrane</keyword>
<evidence type="ECO:0000256" key="1">
    <source>
        <dbReference type="ARBA" id="ARBA00004141"/>
    </source>
</evidence>
<evidence type="ECO:0000313" key="6">
    <source>
        <dbReference type="EMBL" id="KAG9991640.1"/>
    </source>
</evidence>
<name>A0A9P8G598_AURME</name>
<accession>A0A9P8G598</accession>
<gene>
    <name evidence="6" type="ORF">KCU98_g37</name>
</gene>
<feature type="region of interest" description="Disordered" evidence="5">
    <location>
        <begin position="92"/>
        <end position="187"/>
    </location>
</feature>
<dbReference type="GO" id="GO:0030001">
    <property type="term" value="P:metal ion transport"/>
    <property type="evidence" value="ECO:0007669"/>
    <property type="project" value="InterPro"/>
</dbReference>
<reference evidence="6" key="1">
    <citation type="journal article" date="2021" name="J Fungi (Basel)">
        <title>Virulence traits and population genomics of the black yeast Aureobasidium melanogenum.</title>
        <authorList>
            <person name="Cernosa A."/>
            <person name="Sun X."/>
            <person name="Gostincar C."/>
            <person name="Fang C."/>
            <person name="Gunde-Cimerman N."/>
            <person name="Song Z."/>
        </authorList>
    </citation>
    <scope>NUCLEOTIDE SEQUENCE</scope>
    <source>
        <strain evidence="6">EXF-9298</strain>
    </source>
</reference>
<feature type="compositionally biased region" description="Basic and acidic residues" evidence="5">
    <location>
        <begin position="151"/>
        <end position="170"/>
    </location>
</feature>
<evidence type="ECO:0000256" key="2">
    <source>
        <dbReference type="ARBA" id="ARBA00022692"/>
    </source>
</evidence>
<dbReference type="Pfam" id="PF10176">
    <property type="entry name" value="NEDD4_Bsd2"/>
    <property type="match status" value="1"/>
</dbReference>
<dbReference type="GO" id="GO:0031398">
    <property type="term" value="P:positive regulation of protein ubiquitination"/>
    <property type="evidence" value="ECO:0007669"/>
    <property type="project" value="TreeGrafter"/>
</dbReference>
<dbReference type="EMBL" id="JAHFXS010000001">
    <property type="protein sequence ID" value="KAG9991640.1"/>
    <property type="molecule type" value="Genomic_DNA"/>
</dbReference>
<dbReference type="GO" id="GO:0005794">
    <property type="term" value="C:Golgi apparatus"/>
    <property type="evidence" value="ECO:0007669"/>
    <property type="project" value="TreeGrafter"/>
</dbReference>
<evidence type="ECO:0000256" key="5">
    <source>
        <dbReference type="SAM" id="MobiDB-lite"/>
    </source>
</evidence>
<organism evidence="6 7">
    <name type="scientific">Aureobasidium melanogenum</name>
    <name type="common">Aureobasidium pullulans var. melanogenum</name>
    <dbReference type="NCBI Taxonomy" id="46634"/>
    <lineage>
        <taxon>Eukaryota</taxon>
        <taxon>Fungi</taxon>
        <taxon>Dikarya</taxon>
        <taxon>Ascomycota</taxon>
        <taxon>Pezizomycotina</taxon>
        <taxon>Dothideomycetes</taxon>
        <taxon>Dothideomycetidae</taxon>
        <taxon>Dothideales</taxon>
        <taxon>Saccotheciaceae</taxon>
        <taxon>Aureobasidium</taxon>
    </lineage>
</organism>
<dbReference type="InterPro" id="IPR019325">
    <property type="entry name" value="NEDD4/Bsd2"/>
</dbReference>
<protein>
    <recommendedName>
        <fullName evidence="8">Metal homeostatis protein bsd2</fullName>
    </recommendedName>
</protein>
<dbReference type="GO" id="GO:0006511">
    <property type="term" value="P:ubiquitin-dependent protein catabolic process"/>
    <property type="evidence" value="ECO:0007669"/>
    <property type="project" value="TreeGrafter"/>
</dbReference>
<evidence type="ECO:0000313" key="7">
    <source>
        <dbReference type="Proteomes" id="UP000729357"/>
    </source>
</evidence>
<comment type="caution">
    <text evidence="6">The sequence shown here is derived from an EMBL/GenBank/DDBJ whole genome shotgun (WGS) entry which is preliminary data.</text>
</comment>
<reference evidence="6" key="2">
    <citation type="submission" date="2021-08" db="EMBL/GenBank/DDBJ databases">
        <authorList>
            <person name="Gostincar C."/>
            <person name="Sun X."/>
            <person name="Song Z."/>
            <person name="Gunde-Cimerman N."/>
        </authorList>
    </citation>
    <scope>NUCLEOTIDE SEQUENCE</scope>
    <source>
        <strain evidence="6">EXF-9298</strain>
    </source>
</reference>
<dbReference type="GO" id="GO:0007034">
    <property type="term" value="P:vacuolar transport"/>
    <property type="evidence" value="ECO:0007669"/>
    <property type="project" value="InterPro"/>
</dbReference>
<dbReference type="GO" id="GO:0016020">
    <property type="term" value="C:membrane"/>
    <property type="evidence" value="ECO:0007669"/>
    <property type="project" value="UniProtKB-SubCell"/>
</dbReference>
<dbReference type="PANTHER" id="PTHR13396:SF5">
    <property type="entry name" value="NEDD4 FAMILY INTERACTING PROTEIN"/>
    <property type="match status" value="1"/>
</dbReference>
<evidence type="ECO:0000256" key="4">
    <source>
        <dbReference type="ARBA" id="ARBA00023136"/>
    </source>
</evidence>
<feature type="compositionally biased region" description="Low complexity" evidence="5">
    <location>
        <begin position="112"/>
        <end position="121"/>
    </location>
</feature>
<dbReference type="CDD" id="cd22212">
    <property type="entry name" value="NDFIP-like"/>
    <property type="match status" value="1"/>
</dbReference>
<dbReference type="GO" id="GO:0048471">
    <property type="term" value="C:perinuclear region of cytoplasm"/>
    <property type="evidence" value="ECO:0007669"/>
    <property type="project" value="TreeGrafter"/>
</dbReference>
<keyword evidence="7" id="KW-1185">Reference proteome</keyword>
<dbReference type="Proteomes" id="UP000729357">
    <property type="component" value="Unassembled WGS sequence"/>
</dbReference>
<feature type="compositionally biased region" description="Basic and acidic residues" evidence="5">
    <location>
        <begin position="123"/>
        <end position="132"/>
    </location>
</feature>
<keyword evidence="3" id="KW-1133">Transmembrane helix</keyword>
<dbReference type="GO" id="GO:0005783">
    <property type="term" value="C:endoplasmic reticulum"/>
    <property type="evidence" value="ECO:0007669"/>
    <property type="project" value="TreeGrafter"/>
</dbReference>
<proteinExistence type="predicted"/>
<feature type="compositionally biased region" description="Acidic residues" evidence="5">
    <location>
        <begin position="133"/>
        <end position="150"/>
    </location>
</feature>
<comment type="subcellular location">
    <subcellularLocation>
        <location evidence="1">Membrane</location>
        <topology evidence="1">Multi-pass membrane protein</topology>
    </subcellularLocation>
</comment>
<feature type="non-terminal residue" evidence="6">
    <location>
        <position position="468"/>
    </location>
</feature>
<evidence type="ECO:0000256" key="3">
    <source>
        <dbReference type="ARBA" id="ARBA00022989"/>
    </source>
</evidence>
<dbReference type="AlphaFoldDB" id="A0A9P8G598"/>
<dbReference type="PANTHER" id="PTHR13396">
    <property type="entry name" value="NEDD4 FAMILY INTERACTING PROTEIN 1/2"/>
    <property type="match status" value="1"/>
</dbReference>